<dbReference type="RefSeq" id="WP_263540607.1">
    <property type="nucleotide sequence ID" value="NZ_JAOVZO020000020.1"/>
</dbReference>
<comment type="caution">
    <text evidence="3">The sequence shown here is derived from an EMBL/GenBank/DDBJ whole genome shotgun (WGS) entry which is preliminary data.</text>
</comment>
<dbReference type="InterPro" id="IPR043708">
    <property type="entry name" value="DUF5648"/>
</dbReference>
<dbReference type="AlphaFoldDB" id="A0A9X4BK65"/>
<evidence type="ECO:0000313" key="4">
    <source>
        <dbReference type="Proteomes" id="UP001139971"/>
    </source>
</evidence>
<dbReference type="EMBL" id="JAOVZO020000020">
    <property type="protein sequence ID" value="MDC8015418.1"/>
    <property type="molecule type" value="Genomic_DNA"/>
</dbReference>
<evidence type="ECO:0000259" key="2">
    <source>
        <dbReference type="Pfam" id="PF18885"/>
    </source>
</evidence>
<evidence type="ECO:0000313" key="3">
    <source>
        <dbReference type="EMBL" id="MDC8015418.1"/>
    </source>
</evidence>
<keyword evidence="1" id="KW-0732">Signal</keyword>
<feature type="domain" description="DUF5648" evidence="2">
    <location>
        <begin position="110"/>
        <end position="207"/>
    </location>
</feature>
<name>A0A9X4BK65_9GAMM</name>
<proteinExistence type="predicted"/>
<reference evidence="3" key="1">
    <citation type="submission" date="2023-02" db="EMBL/GenBank/DDBJ databases">
        <title>Tahibacter soli sp. nov. isolated from soil.</title>
        <authorList>
            <person name="Baek J.H."/>
            <person name="Lee J.K."/>
            <person name="Choi D.G."/>
            <person name="Jeon C.O."/>
        </authorList>
    </citation>
    <scope>NUCLEOTIDE SEQUENCE</scope>
    <source>
        <strain evidence="3">BL</strain>
    </source>
</reference>
<organism evidence="3 4">
    <name type="scientific">Tahibacter soli</name>
    <dbReference type="NCBI Taxonomy" id="2983605"/>
    <lineage>
        <taxon>Bacteria</taxon>
        <taxon>Pseudomonadati</taxon>
        <taxon>Pseudomonadota</taxon>
        <taxon>Gammaproteobacteria</taxon>
        <taxon>Lysobacterales</taxon>
        <taxon>Rhodanobacteraceae</taxon>
        <taxon>Tahibacter</taxon>
    </lineage>
</organism>
<keyword evidence="4" id="KW-1185">Reference proteome</keyword>
<protein>
    <recommendedName>
        <fullName evidence="2">DUF5648 domain-containing protein</fullName>
    </recommendedName>
</protein>
<gene>
    <name evidence="3" type="ORF">OD750_023065</name>
</gene>
<feature type="chain" id="PRO_5040811191" description="DUF5648 domain-containing protein" evidence="1">
    <location>
        <begin position="25"/>
        <end position="488"/>
    </location>
</feature>
<feature type="signal peptide" evidence="1">
    <location>
        <begin position="1"/>
        <end position="24"/>
    </location>
</feature>
<dbReference type="Proteomes" id="UP001139971">
    <property type="component" value="Unassembled WGS sequence"/>
</dbReference>
<dbReference type="Pfam" id="PF18885">
    <property type="entry name" value="DUF5648"/>
    <property type="match status" value="1"/>
</dbReference>
<evidence type="ECO:0000256" key="1">
    <source>
        <dbReference type="SAM" id="SignalP"/>
    </source>
</evidence>
<accession>A0A9X4BK65</accession>
<sequence>MAIGIKRGIAAALVALCATGTAHAINLDLVQLFESHNPVSRDTFLTTDIGQDTAAVDIHGGVRRGVAAWLPCAPPTTLGPNGESPLPGTSNPNMGFDAGTPMNFTCAKPPLSHPFYRLYKGAPDTDHFYTRSVAEANSAIANGYVFERVEGYIFQTPPIGSTALYQLAKCWPVAGGCDFEHRYTISSYARDQLIADGWGYAGIAGYVYDSYANDTVPAKFNGTYNGITVNSVSPTAVAIQNVTPTKSPLVVKGTERNPLHGYRQSNSTPRPAGAAKMRAKFSFYTGDLFGASSNINHIPIVLYGHAQAATDGISAAPVDGIGIFFAKASSTWSTSCPGTPVAGGQIWVELYGARARVECETNLDTPLAASTWYDLVLTVDDNAVLDLEVRFSSAGGTGPRLPFKTGHVHPPVSYASRYPCPLYPTAVTLTAANAHCANPFAQDRMPNQRTGYLVIPVFEASATPATGGTITNFTIQWLDASDNVLTSL</sequence>